<dbReference type="EMBL" id="UGTS01000004">
    <property type="protein sequence ID" value="SUC21015.1"/>
    <property type="molecule type" value="Genomic_DNA"/>
</dbReference>
<gene>
    <name evidence="1" type="ORF">NCTC11938_02076</name>
</gene>
<dbReference type="SUPFAM" id="SSF55469">
    <property type="entry name" value="FMN-dependent nitroreductase-like"/>
    <property type="match status" value="1"/>
</dbReference>
<organism evidence="1 2">
    <name type="scientific">Proteus mirabilis</name>
    <dbReference type="NCBI Taxonomy" id="584"/>
    <lineage>
        <taxon>Bacteria</taxon>
        <taxon>Pseudomonadati</taxon>
        <taxon>Pseudomonadota</taxon>
        <taxon>Gammaproteobacteria</taxon>
        <taxon>Enterobacterales</taxon>
        <taxon>Morganellaceae</taxon>
        <taxon>Proteus</taxon>
    </lineage>
</organism>
<dbReference type="GO" id="GO:0016491">
    <property type="term" value="F:oxidoreductase activity"/>
    <property type="evidence" value="ECO:0007669"/>
    <property type="project" value="InterPro"/>
</dbReference>
<dbReference type="GO" id="GO:0034599">
    <property type="term" value="P:cellular response to oxidative stress"/>
    <property type="evidence" value="ECO:0007669"/>
    <property type="project" value="InterPro"/>
</dbReference>
<dbReference type="PANTHER" id="PTHR43035:SF1">
    <property type="entry name" value="FATTY ACID REPRESSION MUTANT PROTEIN 2-RELATED"/>
    <property type="match status" value="1"/>
</dbReference>
<name>A0A379FJ24_PROMI</name>
<dbReference type="PANTHER" id="PTHR43035">
    <property type="entry name" value="FATTY ACID REPRESSION MUTANT PROTEIN 2-RELATED"/>
    <property type="match status" value="1"/>
</dbReference>
<proteinExistence type="predicted"/>
<evidence type="ECO:0008006" key="3">
    <source>
        <dbReference type="Google" id="ProtNLM"/>
    </source>
</evidence>
<dbReference type="AlphaFoldDB" id="A0A379FJ24"/>
<dbReference type="InterPro" id="IPR000415">
    <property type="entry name" value="Nitroreductase-like"/>
</dbReference>
<evidence type="ECO:0000313" key="1">
    <source>
        <dbReference type="EMBL" id="SUC21015.1"/>
    </source>
</evidence>
<protein>
    <recommendedName>
        <fullName evidence="3">Nitroreductase</fullName>
    </recommendedName>
</protein>
<dbReference type="Proteomes" id="UP000254191">
    <property type="component" value="Unassembled WGS sequence"/>
</dbReference>
<accession>A0A379FJ24</accession>
<dbReference type="Gene3D" id="3.40.109.10">
    <property type="entry name" value="NADH Oxidase"/>
    <property type="match status" value="1"/>
</dbReference>
<dbReference type="InterPro" id="IPR033877">
    <property type="entry name" value="Frm2/Hbn1"/>
</dbReference>
<evidence type="ECO:0000313" key="2">
    <source>
        <dbReference type="Proteomes" id="UP000254191"/>
    </source>
</evidence>
<reference evidence="1 2" key="1">
    <citation type="submission" date="2018-06" db="EMBL/GenBank/DDBJ databases">
        <authorList>
            <consortium name="Pathogen Informatics"/>
            <person name="Doyle S."/>
        </authorList>
    </citation>
    <scope>NUCLEOTIDE SEQUENCE [LARGE SCALE GENOMIC DNA]</scope>
    <source>
        <strain evidence="1 2">NCTC11938</strain>
    </source>
</reference>
<sequence length="71" mass="8231">MAQLSVWTALAAENVGASLQHYNPIIDDEVHATWDIPRHWKLRAQMVFGSIEQEASEKNYIEDDARFKIFK</sequence>